<dbReference type="EMBL" id="LATX01000447">
    <property type="protein sequence ID" value="KTB46224.1"/>
    <property type="molecule type" value="Genomic_DNA"/>
</dbReference>
<comment type="caution">
    <text evidence="2">The sequence shown here is derived from an EMBL/GenBank/DDBJ whole genome shotgun (WGS) entry which is preliminary data.</text>
</comment>
<evidence type="ECO:0000313" key="3">
    <source>
        <dbReference type="Proteomes" id="UP000054988"/>
    </source>
</evidence>
<organism evidence="2 3">
    <name type="scientific">Moniliophthora roreri</name>
    <name type="common">Frosty pod rot fungus</name>
    <name type="synonym">Monilia roreri</name>
    <dbReference type="NCBI Taxonomy" id="221103"/>
    <lineage>
        <taxon>Eukaryota</taxon>
        <taxon>Fungi</taxon>
        <taxon>Dikarya</taxon>
        <taxon>Basidiomycota</taxon>
        <taxon>Agaricomycotina</taxon>
        <taxon>Agaricomycetes</taxon>
        <taxon>Agaricomycetidae</taxon>
        <taxon>Agaricales</taxon>
        <taxon>Marasmiineae</taxon>
        <taxon>Marasmiaceae</taxon>
        <taxon>Moniliophthora</taxon>
    </lineage>
</organism>
<accession>A0A0W0GCC9</accession>
<evidence type="ECO:0000256" key="1">
    <source>
        <dbReference type="SAM" id="MobiDB-lite"/>
    </source>
</evidence>
<gene>
    <name evidence="2" type="ORF">WG66_1213</name>
</gene>
<protein>
    <submittedName>
        <fullName evidence="2">Uncharacterized protein</fullName>
    </submittedName>
</protein>
<reference evidence="2 3" key="1">
    <citation type="submission" date="2015-12" db="EMBL/GenBank/DDBJ databases">
        <title>Draft genome sequence of Moniliophthora roreri, the causal agent of frosty pod rot of cacao.</title>
        <authorList>
            <person name="Aime M.C."/>
            <person name="Diaz-Valderrama J.R."/>
            <person name="Kijpornyongpan T."/>
            <person name="Phillips-Mora W."/>
        </authorList>
    </citation>
    <scope>NUCLEOTIDE SEQUENCE [LARGE SCALE GENOMIC DNA]</scope>
    <source>
        <strain evidence="2 3">MCA 2952</strain>
    </source>
</reference>
<dbReference type="AlphaFoldDB" id="A0A0W0GCC9"/>
<dbReference type="Proteomes" id="UP000054988">
    <property type="component" value="Unassembled WGS sequence"/>
</dbReference>
<name>A0A0W0GCC9_MONRR</name>
<feature type="region of interest" description="Disordered" evidence="1">
    <location>
        <begin position="1"/>
        <end position="88"/>
    </location>
</feature>
<feature type="compositionally biased region" description="Basic and acidic residues" evidence="1">
    <location>
        <begin position="64"/>
        <end position="82"/>
    </location>
</feature>
<proteinExistence type="predicted"/>
<evidence type="ECO:0000313" key="2">
    <source>
        <dbReference type="EMBL" id="KTB46224.1"/>
    </source>
</evidence>
<sequence>MSTLIQRVKAKISQIKDRKNRKKKGEDKNPITIQPVPKEPSVVPAPFDVPGPVVPDPSQLEQPLSREELHARQEELNAKKPEQGSGPQ</sequence>